<reference evidence="5 6" key="1">
    <citation type="submission" date="2017-05" db="EMBL/GenBank/DDBJ databases">
        <authorList>
            <person name="Varghese N."/>
            <person name="Submissions S."/>
        </authorList>
    </citation>
    <scope>NUCLEOTIDE SEQUENCE [LARGE SCALE GENOMIC DNA]</scope>
    <source>
        <strain evidence="5 6">DSM 29734</strain>
    </source>
</reference>
<proteinExistence type="predicted"/>
<sequence>MTDKELFSTMKEKLFTAVIGDVLDVLGYRKQFLPQPIKPLVCGTKLAGRAMTVLEADYLEGKGHGPLTDKPFGLMFEALDDLKEDEIYIASGSSFEYALWGGLMSTRALHLKSAGAVLDGFVRDSDEIKHLGFPTFSRGTFAQDQGVRGKVLDYRVPISIEGVSVNSGDLIFADDEGVLIIPQEVESQAIQDALVKVATENDVADAIKGGMSTQDAFATFGVM</sequence>
<name>A0ABY1NTI3_9RHOB</name>
<dbReference type="Gene3D" id="3.50.30.40">
    <property type="entry name" value="Ribonuclease E inhibitor RraA/RraA-like"/>
    <property type="match status" value="1"/>
</dbReference>
<evidence type="ECO:0000256" key="1">
    <source>
        <dbReference type="ARBA" id="ARBA00001968"/>
    </source>
</evidence>
<accession>A0ABY1NTI3</accession>
<gene>
    <name evidence="5" type="ORF">SAMN06265373_10372</name>
</gene>
<protein>
    <recommendedName>
        <fullName evidence="2">Putative 4-hydroxy-4-methyl-2-oxoglutarate aldolase</fullName>
    </recommendedName>
    <alternativeName>
        <fullName evidence="3">Regulator of ribonuclease activity homolog</fullName>
    </alternativeName>
    <alternativeName>
        <fullName evidence="4">RraA-like protein</fullName>
    </alternativeName>
</protein>
<evidence type="ECO:0000256" key="2">
    <source>
        <dbReference type="ARBA" id="ARBA00016549"/>
    </source>
</evidence>
<dbReference type="InterPro" id="IPR036704">
    <property type="entry name" value="RraA/RraA-like_sf"/>
</dbReference>
<evidence type="ECO:0000313" key="6">
    <source>
        <dbReference type="Proteomes" id="UP001157961"/>
    </source>
</evidence>
<dbReference type="CDD" id="cd16841">
    <property type="entry name" value="RraA_family"/>
    <property type="match status" value="1"/>
</dbReference>
<comment type="cofactor">
    <cofactor evidence="1">
        <name>a divalent metal cation</name>
        <dbReference type="ChEBI" id="CHEBI:60240"/>
    </cofactor>
</comment>
<dbReference type="RefSeq" id="WP_283425540.1">
    <property type="nucleotide sequence ID" value="NZ_FXTY01000003.1"/>
</dbReference>
<dbReference type="InterPro" id="IPR005493">
    <property type="entry name" value="RraA/RraA-like"/>
</dbReference>
<organism evidence="5 6">
    <name type="scientific">Shimia sagamensis</name>
    <dbReference type="NCBI Taxonomy" id="1566352"/>
    <lineage>
        <taxon>Bacteria</taxon>
        <taxon>Pseudomonadati</taxon>
        <taxon>Pseudomonadota</taxon>
        <taxon>Alphaproteobacteria</taxon>
        <taxon>Rhodobacterales</taxon>
        <taxon>Roseobacteraceae</taxon>
    </lineage>
</organism>
<evidence type="ECO:0000256" key="3">
    <source>
        <dbReference type="ARBA" id="ARBA00029596"/>
    </source>
</evidence>
<dbReference type="Proteomes" id="UP001157961">
    <property type="component" value="Unassembled WGS sequence"/>
</dbReference>
<keyword evidence="6" id="KW-1185">Reference proteome</keyword>
<dbReference type="PANTHER" id="PTHR33254:SF4">
    <property type="entry name" value="4-HYDROXY-4-METHYL-2-OXOGLUTARATE ALDOLASE 3-RELATED"/>
    <property type="match status" value="1"/>
</dbReference>
<dbReference type="EMBL" id="FXTY01000003">
    <property type="protein sequence ID" value="SMP16632.1"/>
    <property type="molecule type" value="Genomic_DNA"/>
</dbReference>
<dbReference type="Pfam" id="PF03737">
    <property type="entry name" value="RraA-like"/>
    <property type="match status" value="1"/>
</dbReference>
<comment type="caution">
    <text evidence="5">The sequence shown here is derived from an EMBL/GenBank/DDBJ whole genome shotgun (WGS) entry which is preliminary data.</text>
</comment>
<dbReference type="PANTHER" id="PTHR33254">
    <property type="entry name" value="4-HYDROXY-4-METHYL-2-OXOGLUTARATE ALDOLASE 3-RELATED"/>
    <property type="match status" value="1"/>
</dbReference>
<evidence type="ECO:0000256" key="4">
    <source>
        <dbReference type="ARBA" id="ARBA00030169"/>
    </source>
</evidence>
<dbReference type="SUPFAM" id="SSF89562">
    <property type="entry name" value="RraA-like"/>
    <property type="match status" value="1"/>
</dbReference>
<evidence type="ECO:0000313" key="5">
    <source>
        <dbReference type="EMBL" id="SMP16632.1"/>
    </source>
</evidence>